<evidence type="ECO:0000256" key="2">
    <source>
        <dbReference type="ARBA" id="ARBA00022573"/>
    </source>
</evidence>
<gene>
    <name evidence="7" type="ORF">FC98_GL000663</name>
</gene>
<dbReference type="Gene3D" id="3.30.950.10">
    <property type="entry name" value="Methyltransferase, Cobalt-precorrin-4 Transmethylase, Domain 2"/>
    <property type="match status" value="1"/>
</dbReference>
<evidence type="ECO:0000259" key="6">
    <source>
        <dbReference type="Pfam" id="PF00590"/>
    </source>
</evidence>
<dbReference type="PANTHER" id="PTHR43182">
    <property type="entry name" value="COBALT-PRECORRIN-6B C(15)-METHYLTRANSFERASE (DECARBOXYLATING)"/>
    <property type="match status" value="1"/>
</dbReference>
<evidence type="ECO:0000313" key="7">
    <source>
        <dbReference type="EMBL" id="KRL21636.1"/>
    </source>
</evidence>
<keyword evidence="4 7" id="KW-0808">Transferase</keyword>
<dbReference type="GO" id="GO:0008276">
    <property type="term" value="F:protein methyltransferase activity"/>
    <property type="evidence" value="ECO:0007669"/>
    <property type="project" value="InterPro"/>
</dbReference>
<dbReference type="InterPro" id="IPR012818">
    <property type="entry name" value="CbiE"/>
</dbReference>
<keyword evidence="5" id="KW-0949">S-adenosyl-L-methionine</keyword>
<evidence type="ECO:0000256" key="5">
    <source>
        <dbReference type="ARBA" id="ARBA00022691"/>
    </source>
</evidence>
<dbReference type="PANTHER" id="PTHR43182:SF1">
    <property type="entry name" value="COBALT-PRECORRIN-7 C(5)-METHYLTRANSFERASE"/>
    <property type="match status" value="1"/>
</dbReference>
<dbReference type="NCBIfam" id="TIGR02467">
    <property type="entry name" value="CbiE"/>
    <property type="match status" value="1"/>
</dbReference>
<feature type="domain" description="Tetrapyrrole methylase" evidence="6">
    <location>
        <begin position="3"/>
        <end position="185"/>
    </location>
</feature>
<dbReference type="PATRIC" id="fig|1423766.4.peg.683"/>
<proteinExistence type="predicted"/>
<dbReference type="GO" id="GO:0009236">
    <property type="term" value="P:cobalamin biosynthetic process"/>
    <property type="evidence" value="ECO:0007669"/>
    <property type="project" value="UniProtKB-UniPathway"/>
</dbReference>
<keyword evidence="3 7" id="KW-0489">Methyltransferase</keyword>
<dbReference type="AlphaFoldDB" id="A0A0R1NTN2"/>
<dbReference type="InterPro" id="IPR014777">
    <property type="entry name" value="4pyrrole_Mease_sub1"/>
</dbReference>
<dbReference type="InterPro" id="IPR014776">
    <property type="entry name" value="4pyrrole_Mease_sub2"/>
</dbReference>
<comment type="pathway">
    <text evidence="1">Cofactor biosynthesis; adenosylcobalamin biosynthesis.</text>
</comment>
<evidence type="ECO:0000256" key="1">
    <source>
        <dbReference type="ARBA" id="ARBA00004953"/>
    </source>
</evidence>
<keyword evidence="8" id="KW-1185">Reference proteome</keyword>
<evidence type="ECO:0000313" key="8">
    <source>
        <dbReference type="Proteomes" id="UP000051439"/>
    </source>
</evidence>
<dbReference type="Gene3D" id="3.40.1010.10">
    <property type="entry name" value="Cobalt-precorrin-4 Transmethylase, Domain 1"/>
    <property type="match status" value="1"/>
</dbReference>
<dbReference type="InterPro" id="IPR000878">
    <property type="entry name" value="4pyrrol_Mease"/>
</dbReference>
<dbReference type="InterPro" id="IPR050714">
    <property type="entry name" value="Cobalamin_biosynth_MTase"/>
</dbReference>
<dbReference type="CDD" id="cd11644">
    <property type="entry name" value="Precorrin-6Y-MT"/>
    <property type="match status" value="1"/>
</dbReference>
<organism evidence="7 8">
    <name type="scientific">Lentilactobacillus kisonensis DSM 19906 = JCM 15041</name>
    <dbReference type="NCBI Taxonomy" id="1423766"/>
    <lineage>
        <taxon>Bacteria</taxon>
        <taxon>Bacillati</taxon>
        <taxon>Bacillota</taxon>
        <taxon>Bacilli</taxon>
        <taxon>Lactobacillales</taxon>
        <taxon>Lactobacillaceae</taxon>
        <taxon>Lentilactobacillus</taxon>
    </lineage>
</organism>
<dbReference type="InterPro" id="IPR035996">
    <property type="entry name" value="4pyrrol_Methylase_sf"/>
</dbReference>
<accession>A0A0R1NTN2</accession>
<keyword evidence="2" id="KW-0169">Cobalamin biosynthesis</keyword>
<dbReference type="NCBIfam" id="NF004456">
    <property type="entry name" value="PRK05787.1-4"/>
    <property type="match status" value="1"/>
</dbReference>
<dbReference type="EMBL" id="AZEB01000013">
    <property type="protein sequence ID" value="KRL21636.1"/>
    <property type="molecule type" value="Genomic_DNA"/>
</dbReference>
<sequence>MEMITVVGIGPGKKSLMLSGTQEIIDKAEIVIGSERQLSLFKVVPAKKVVFTRLAVLKKIICENFEKPIALLASGDPLLYGIGNWVLANFDPKMVKIVPGISSIQYMFHQIGLSMNDCYLTSSHGRVPDFDFLLRHKTVGMVTDAVIGPIQIADAIKQRNLHRTIYVGEMLSYPNERVSRFNEETVENRKYDMNVVIITNEG</sequence>
<comment type="caution">
    <text evidence="7">The sequence shown here is derived from an EMBL/GenBank/DDBJ whole genome shotgun (WGS) entry which is preliminary data.</text>
</comment>
<protein>
    <submittedName>
        <fullName evidence="7">Precorrin-6y C5,15-methyltransferase (Decarboxylating), CbiE subunit</fullName>
    </submittedName>
</protein>
<dbReference type="Pfam" id="PF00590">
    <property type="entry name" value="TP_methylase"/>
    <property type="match status" value="1"/>
</dbReference>
<evidence type="ECO:0000256" key="3">
    <source>
        <dbReference type="ARBA" id="ARBA00022603"/>
    </source>
</evidence>
<reference evidence="7 8" key="1">
    <citation type="journal article" date="2015" name="Genome Announc.">
        <title>Expanding the biotechnology potential of lactobacilli through comparative genomics of 213 strains and associated genera.</title>
        <authorList>
            <person name="Sun Z."/>
            <person name="Harris H.M."/>
            <person name="McCann A."/>
            <person name="Guo C."/>
            <person name="Argimon S."/>
            <person name="Zhang W."/>
            <person name="Yang X."/>
            <person name="Jeffery I.B."/>
            <person name="Cooney J.C."/>
            <person name="Kagawa T.F."/>
            <person name="Liu W."/>
            <person name="Song Y."/>
            <person name="Salvetti E."/>
            <person name="Wrobel A."/>
            <person name="Rasinkangas P."/>
            <person name="Parkhill J."/>
            <person name="Rea M.C."/>
            <person name="O'Sullivan O."/>
            <person name="Ritari J."/>
            <person name="Douillard F.P."/>
            <person name="Paul Ross R."/>
            <person name="Yang R."/>
            <person name="Briner A.E."/>
            <person name="Felis G.E."/>
            <person name="de Vos W.M."/>
            <person name="Barrangou R."/>
            <person name="Klaenhammer T.R."/>
            <person name="Caufield P.W."/>
            <person name="Cui Y."/>
            <person name="Zhang H."/>
            <person name="O'Toole P.W."/>
        </authorList>
    </citation>
    <scope>NUCLEOTIDE SEQUENCE [LARGE SCALE GENOMIC DNA]</scope>
    <source>
        <strain evidence="7 8">DSM 19906</strain>
    </source>
</reference>
<evidence type="ECO:0000256" key="4">
    <source>
        <dbReference type="ARBA" id="ARBA00022679"/>
    </source>
</evidence>
<dbReference type="GO" id="GO:0032259">
    <property type="term" value="P:methylation"/>
    <property type="evidence" value="ECO:0007669"/>
    <property type="project" value="UniProtKB-KW"/>
</dbReference>
<dbReference type="UniPathway" id="UPA00148"/>
<name>A0A0R1NTN2_9LACO</name>
<dbReference type="SUPFAM" id="SSF53790">
    <property type="entry name" value="Tetrapyrrole methylase"/>
    <property type="match status" value="1"/>
</dbReference>
<dbReference type="Proteomes" id="UP000051439">
    <property type="component" value="Unassembled WGS sequence"/>
</dbReference>